<organism evidence="2 3">
    <name type="scientific">Allacma fusca</name>
    <dbReference type="NCBI Taxonomy" id="39272"/>
    <lineage>
        <taxon>Eukaryota</taxon>
        <taxon>Metazoa</taxon>
        <taxon>Ecdysozoa</taxon>
        <taxon>Arthropoda</taxon>
        <taxon>Hexapoda</taxon>
        <taxon>Collembola</taxon>
        <taxon>Symphypleona</taxon>
        <taxon>Sminthuridae</taxon>
        <taxon>Allacma</taxon>
    </lineage>
</organism>
<dbReference type="Proteomes" id="UP000708208">
    <property type="component" value="Unassembled WGS sequence"/>
</dbReference>
<keyword evidence="1" id="KW-1133">Transmembrane helix</keyword>
<evidence type="ECO:0000313" key="2">
    <source>
        <dbReference type="EMBL" id="CAG7717066.1"/>
    </source>
</evidence>
<evidence type="ECO:0000256" key="1">
    <source>
        <dbReference type="SAM" id="Phobius"/>
    </source>
</evidence>
<dbReference type="AlphaFoldDB" id="A0A8J2JAR4"/>
<gene>
    <name evidence="2" type="ORF">AFUS01_LOCUS6542</name>
</gene>
<comment type="caution">
    <text evidence="2">The sequence shown here is derived from an EMBL/GenBank/DDBJ whole genome shotgun (WGS) entry which is preliminary data.</text>
</comment>
<protein>
    <submittedName>
        <fullName evidence="2">Uncharacterized protein</fullName>
    </submittedName>
</protein>
<proteinExistence type="predicted"/>
<dbReference type="EMBL" id="CAJVCH010043122">
    <property type="protein sequence ID" value="CAG7717066.1"/>
    <property type="molecule type" value="Genomic_DNA"/>
</dbReference>
<evidence type="ECO:0000313" key="3">
    <source>
        <dbReference type="Proteomes" id="UP000708208"/>
    </source>
</evidence>
<keyword evidence="3" id="KW-1185">Reference proteome</keyword>
<feature type="transmembrane region" description="Helical" evidence="1">
    <location>
        <begin position="35"/>
        <end position="60"/>
    </location>
</feature>
<name>A0A8J2JAR4_9HEXA</name>
<keyword evidence="1" id="KW-0812">Transmembrane</keyword>
<sequence>MKNDLEQLLHPYLKRGREQSQTTSSSSFTGLQRNYLLLVLLSGAIVLYFGFTNSLFSVPFQYKHLLGKYKSLIHPFDNNESSTGSIFESLFSSAKVSDSSGWEPARQGDKKIELAGECIPINIKERKIKIPEKMNFIRIDCSIIKNNTSARVPVDLFGIVHLKKSVEKRVEKLIANQDSIKQRSNNGTAKSTVVDSSTGNNDAIPDRTLNVMASLKLLTILFRIWCQL</sequence>
<accession>A0A8J2JAR4</accession>
<keyword evidence="1" id="KW-0472">Membrane</keyword>
<reference evidence="2" key="1">
    <citation type="submission" date="2021-06" db="EMBL/GenBank/DDBJ databases">
        <authorList>
            <person name="Hodson N. C."/>
            <person name="Mongue J. A."/>
            <person name="Jaron S. K."/>
        </authorList>
    </citation>
    <scope>NUCLEOTIDE SEQUENCE</scope>
</reference>